<comment type="caution">
    <text evidence="1">The sequence shown here is derived from an EMBL/GenBank/DDBJ whole genome shotgun (WGS) entry which is preliminary data.</text>
</comment>
<gene>
    <name evidence="1" type="ORF">HOC_04137</name>
</gene>
<proteinExistence type="predicted"/>
<sequence>MFDRDDPLSLEPIESASIRWIIEAAIAEGNRVSVLAPWTLALVAHMRDPLSATLRQTIAKRFPALAHFAEPDTPHDRAHEGYIEGGFSASFPVKD</sequence>
<evidence type="ECO:0000313" key="2">
    <source>
        <dbReference type="Proteomes" id="UP000024942"/>
    </source>
</evidence>
<keyword evidence="2" id="KW-1185">Reference proteome</keyword>
<accession>A0A059GAM8</accession>
<dbReference type="OrthoDB" id="7620436at2"/>
<organism evidence="1 2">
    <name type="scientific">Hyphomonas oceanitis SCH89</name>
    <dbReference type="NCBI Taxonomy" id="1280953"/>
    <lineage>
        <taxon>Bacteria</taxon>
        <taxon>Pseudomonadati</taxon>
        <taxon>Pseudomonadota</taxon>
        <taxon>Alphaproteobacteria</taxon>
        <taxon>Hyphomonadales</taxon>
        <taxon>Hyphomonadaceae</taxon>
        <taxon>Hyphomonas</taxon>
    </lineage>
</organism>
<dbReference type="EMBL" id="ARYL01000004">
    <property type="protein sequence ID" value="KDA03640.1"/>
    <property type="molecule type" value="Genomic_DNA"/>
</dbReference>
<name>A0A059GAM8_9PROT</name>
<dbReference type="STRING" id="1280953.HOC_04137"/>
<dbReference type="Proteomes" id="UP000024942">
    <property type="component" value="Unassembled WGS sequence"/>
</dbReference>
<dbReference type="AlphaFoldDB" id="A0A059GAM8"/>
<dbReference type="PATRIC" id="fig|1280953.3.peg.836"/>
<evidence type="ECO:0000313" key="1">
    <source>
        <dbReference type="EMBL" id="KDA03640.1"/>
    </source>
</evidence>
<dbReference type="RefSeq" id="WP_035536049.1">
    <property type="nucleotide sequence ID" value="NZ_ARYL01000004.1"/>
</dbReference>
<reference evidence="1 2" key="1">
    <citation type="journal article" date="2014" name="Antonie Van Leeuwenhoek">
        <title>Hyphomonas beringensis sp. nov. and Hyphomonas chukchiensis sp. nov., isolated from surface seawater of the Bering Sea and Chukchi Sea.</title>
        <authorList>
            <person name="Li C."/>
            <person name="Lai Q."/>
            <person name="Li G."/>
            <person name="Dong C."/>
            <person name="Wang J."/>
            <person name="Liao Y."/>
            <person name="Shao Z."/>
        </authorList>
    </citation>
    <scope>NUCLEOTIDE SEQUENCE [LARGE SCALE GENOMIC DNA]</scope>
    <source>
        <strain evidence="1 2">SCH89</strain>
    </source>
</reference>
<protein>
    <submittedName>
        <fullName evidence="1">Uncharacterized protein</fullName>
    </submittedName>
</protein>